<dbReference type="GO" id="GO:0071555">
    <property type="term" value="P:cell wall organization"/>
    <property type="evidence" value="ECO:0007669"/>
    <property type="project" value="UniProtKB-KW"/>
</dbReference>
<dbReference type="InterPro" id="IPR015956">
    <property type="entry name" value="Peniciliin-bd_prot_C_sf"/>
</dbReference>
<dbReference type="EC" id="3.4.16.4" evidence="4"/>
<dbReference type="GO" id="GO:0008360">
    <property type="term" value="P:regulation of cell shape"/>
    <property type="evidence" value="ECO:0007669"/>
    <property type="project" value="UniProtKB-KW"/>
</dbReference>
<keyword evidence="11" id="KW-0961">Cell wall biogenesis/degradation</keyword>
<evidence type="ECO:0000259" key="17">
    <source>
        <dbReference type="SMART" id="SM00936"/>
    </source>
</evidence>
<protein>
    <recommendedName>
        <fullName evidence="4">serine-type D-Ala-D-Ala carboxypeptidase</fullName>
        <ecNumber evidence="4">3.4.16.4</ecNumber>
    </recommendedName>
</protein>
<comment type="pathway">
    <text evidence="2">Cell wall biogenesis; peptidoglycan biosynthesis.</text>
</comment>
<dbReference type="PRINTS" id="PR00725">
    <property type="entry name" value="DADACBPTASE1"/>
</dbReference>
<dbReference type="InterPro" id="IPR012338">
    <property type="entry name" value="Beta-lactam/transpept-like"/>
</dbReference>
<dbReference type="Pfam" id="PF07943">
    <property type="entry name" value="PBP5_C"/>
    <property type="match status" value="1"/>
</dbReference>
<dbReference type="Gene3D" id="3.40.710.10">
    <property type="entry name" value="DD-peptidase/beta-lactamase superfamily"/>
    <property type="match status" value="1"/>
</dbReference>
<feature type="chain" id="PRO_5021713428" description="serine-type D-Ala-D-Ala carboxypeptidase" evidence="16">
    <location>
        <begin position="28"/>
        <end position="384"/>
    </location>
</feature>
<evidence type="ECO:0000256" key="8">
    <source>
        <dbReference type="ARBA" id="ARBA00022801"/>
    </source>
</evidence>
<keyword evidence="9" id="KW-0133">Cell shape</keyword>
<dbReference type="SUPFAM" id="SSF69189">
    <property type="entry name" value="Penicillin-binding protein associated domain"/>
    <property type="match status" value="1"/>
</dbReference>
<evidence type="ECO:0000256" key="7">
    <source>
        <dbReference type="ARBA" id="ARBA00022729"/>
    </source>
</evidence>
<keyword evidence="8" id="KW-0378">Hydrolase</keyword>
<evidence type="ECO:0000256" key="14">
    <source>
        <dbReference type="PIRSR" id="PIRSR618044-2"/>
    </source>
</evidence>
<evidence type="ECO:0000256" key="6">
    <source>
        <dbReference type="ARBA" id="ARBA00022670"/>
    </source>
</evidence>
<feature type="signal peptide" evidence="16">
    <location>
        <begin position="1"/>
        <end position="27"/>
    </location>
</feature>
<dbReference type="InterPro" id="IPR018044">
    <property type="entry name" value="Peptidase_S11"/>
</dbReference>
<dbReference type="AlphaFoldDB" id="A0A558DEW2"/>
<dbReference type="PANTHER" id="PTHR21581">
    <property type="entry name" value="D-ALANYL-D-ALANINE CARBOXYPEPTIDASE"/>
    <property type="match status" value="1"/>
</dbReference>
<evidence type="ECO:0000256" key="3">
    <source>
        <dbReference type="ARBA" id="ARBA00007164"/>
    </source>
</evidence>
<sequence length="384" mass="42523">MFQKTCKYNLLLPILLACLFLTVNATAATPVPAPPTVAGTGHLLIDYDSGRILAEQNSDQILEPASLTKIMTAYVVLREIKEGHITLQDQVLVSKKAWRTPGSRMFIEVGKKVPLETLLKGMIIQSGNDASVALAEHVAGSEETFANLMNEHAQRLGMASTQFANSTGLPAENHHTTAHDIALVTKATIKEFPDFYHWYATKEFTFNDITQKNRNRLLWRDEAVDGVKTGHTEAAGYCLVASAKKEGMRLISVIMGTQSEDARAKESLTLLNYGFRFFETHRLYGAGDILTTTRVWKGLQEKLSLGLNQDLYITIPRRQYKNLKASMTIDPKLLAPVTKGARLGKVTIQLEGETLLETDLVALESVPEGGILQNIKDTVLLWLE</sequence>
<keyword evidence="7 16" id="KW-0732">Signal</keyword>
<evidence type="ECO:0000313" key="18">
    <source>
        <dbReference type="EMBL" id="TVT59512.1"/>
    </source>
</evidence>
<comment type="catalytic activity">
    <reaction evidence="12">
        <text>Preferential cleavage: (Ac)2-L-Lys-D-Ala-|-D-Ala. Also transpeptidation of peptidyl-alanyl moieties that are N-acyl substituents of D-alanine.</text>
        <dbReference type="EC" id="3.4.16.4"/>
    </reaction>
</comment>
<gene>
    <name evidence="18" type="ORF">FHK82_00575</name>
</gene>
<comment type="caution">
    <text evidence="18">The sequence shown here is derived from an EMBL/GenBank/DDBJ whole genome shotgun (WGS) entry which is preliminary data.</text>
</comment>
<dbReference type="Gene3D" id="2.60.410.10">
    <property type="entry name" value="D-Ala-D-Ala carboxypeptidase, C-terminal domain"/>
    <property type="match status" value="1"/>
</dbReference>
<evidence type="ECO:0000313" key="19">
    <source>
        <dbReference type="Proteomes" id="UP000317355"/>
    </source>
</evidence>
<dbReference type="GO" id="GO:0009002">
    <property type="term" value="F:serine-type D-Ala-D-Ala carboxypeptidase activity"/>
    <property type="evidence" value="ECO:0007669"/>
    <property type="project" value="UniProtKB-EC"/>
</dbReference>
<evidence type="ECO:0000256" key="1">
    <source>
        <dbReference type="ARBA" id="ARBA00003217"/>
    </source>
</evidence>
<evidence type="ECO:0000256" key="9">
    <source>
        <dbReference type="ARBA" id="ARBA00022960"/>
    </source>
</evidence>
<feature type="active site" evidence="13">
    <location>
        <position position="126"/>
    </location>
</feature>
<dbReference type="PROSITE" id="PS51257">
    <property type="entry name" value="PROKAR_LIPOPROTEIN"/>
    <property type="match status" value="1"/>
</dbReference>
<proteinExistence type="inferred from homology"/>
<evidence type="ECO:0000256" key="2">
    <source>
        <dbReference type="ARBA" id="ARBA00004752"/>
    </source>
</evidence>
<evidence type="ECO:0000256" key="5">
    <source>
        <dbReference type="ARBA" id="ARBA00022645"/>
    </source>
</evidence>
<dbReference type="GO" id="GO:0006508">
    <property type="term" value="P:proteolysis"/>
    <property type="evidence" value="ECO:0007669"/>
    <property type="project" value="UniProtKB-KW"/>
</dbReference>
<feature type="domain" description="Peptidase S11 D-Ala-D-Ala carboxypeptidase A C-terminal" evidence="17">
    <location>
        <begin position="278"/>
        <end position="368"/>
    </location>
</feature>
<dbReference type="InterPro" id="IPR037167">
    <property type="entry name" value="Peptidase_S11_C_sf"/>
</dbReference>
<dbReference type="Proteomes" id="UP000317355">
    <property type="component" value="Unassembled WGS sequence"/>
</dbReference>
<feature type="active site" description="Acyl-ester intermediate" evidence="13">
    <location>
        <position position="66"/>
    </location>
</feature>
<evidence type="ECO:0000256" key="12">
    <source>
        <dbReference type="ARBA" id="ARBA00034000"/>
    </source>
</evidence>
<dbReference type="UniPathway" id="UPA00219"/>
<feature type="binding site" evidence="14">
    <location>
        <position position="228"/>
    </location>
    <ligand>
        <name>substrate</name>
    </ligand>
</feature>
<keyword evidence="10" id="KW-0573">Peptidoglycan synthesis</keyword>
<evidence type="ECO:0000256" key="15">
    <source>
        <dbReference type="RuleBase" id="RU004016"/>
    </source>
</evidence>
<evidence type="ECO:0000256" key="13">
    <source>
        <dbReference type="PIRSR" id="PIRSR618044-1"/>
    </source>
</evidence>
<comment type="similarity">
    <text evidence="3 15">Belongs to the peptidase S11 family.</text>
</comment>
<organism evidence="18 19">
    <name type="scientific">Sedimenticola thiotaurini</name>
    <dbReference type="NCBI Taxonomy" id="1543721"/>
    <lineage>
        <taxon>Bacteria</taxon>
        <taxon>Pseudomonadati</taxon>
        <taxon>Pseudomonadota</taxon>
        <taxon>Gammaproteobacteria</taxon>
        <taxon>Chromatiales</taxon>
        <taxon>Sedimenticolaceae</taxon>
        <taxon>Sedimenticola</taxon>
    </lineage>
</organism>
<dbReference type="EMBL" id="VMRY01000003">
    <property type="protein sequence ID" value="TVT59512.1"/>
    <property type="molecule type" value="Genomic_DNA"/>
</dbReference>
<dbReference type="PANTHER" id="PTHR21581:SF6">
    <property type="entry name" value="TRAFFICKING PROTEIN PARTICLE COMPLEX SUBUNIT 12"/>
    <property type="match status" value="1"/>
</dbReference>
<feature type="active site" description="Proton acceptor" evidence="13">
    <location>
        <position position="69"/>
    </location>
</feature>
<evidence type="ECO:0000256" key="4">
    <source>
        <dbReference type="ARBA" id="ARBA00012448"/>
    </source>
</evidence>
<dbReference type="InterPro" id="IPR012907">
    <property type="entry name" value="Peptidase_S11_C"/>
</dbReference>
<accession>A0A558DEW2</accession>
<comment type="function">
    <text evidence="1">Removes C-terminal D-alanyl residues from sugar-peptide cell wall precursors.</text>
</comment>
<dbReference type="GO" id="GO:0009252">
    <property type="term" value="P:peptidoglycan biosynthetic process"/>
    <property type="evidence" value="ECO:0007669"/>
    <property type="project" value="UniProtKB-UniPathway"/>
</dbReference>
<evidence type="ECO:0000256" key="16">
    <source>
        <dbReference type="SAM" id="SignalP"/>
    </source>
</evidence>
<dbReference type="SUPFAM" id="SSF56601">
    <property type="entry name" value="beta-lactamase/transpeptidase-like"/>
    <property type="match status" value="1"/>
</dbReference>
<keyword evidence="5 18" id="KW-0121">Carboxypeptidase</keyword>
<evidence type="ECO:0000256" key="11">
    <source>
        <dbReference type="ARBA" id="ARBA00023316"/>
    </source>
</evidence>
<evidence type="ECO:0000256" key="10">
    <source>
        <dbReference type="ARBA" id="ARBA00022984"/>
    </source>
</evidence>
<reference evidence="18 19" key="1">
    <citation type="submission" date="2019-07" db="EMBL/GenBank/DDBJ databases">
        <title>The pathways for chlorine oxyanion respiration interact through the shared metabolite chlorate.</title>
        <authorList>
            <person name="Barnum T.P."/>
            <person name="Cheng Y."/>
            <person name="Hill K.A."/>
            <person name="Lucas L.N."/>
            <person name="Carlson H.K."/>
            <person name="Coates J.D."/>
        </authorList>
    </citation>
    <scope>NUCLEOTIDE SEQUENCE [LARGE SCALE GENOMIC DNA]</scope>
    <source>
        <strain evidence="18">BK-3</strain>
    </source>
</reference>
<name>A0A558DEW2_9GAMM</name>
<keyword evidence="6" id="KW-0645">Protease</keyword>
<dbReference type="Pfam" id="PF00768">
    <property type="entry name" value="Peptidase_S11"/>
    <property type="match status" value="1"/>
</dbReference>
<dbReference type="InterPro" id="IPR001967">
    <property type="entry name" value="Peptidase_S11_N"/>
</dbReference>
<dbReference type="SMART" id="SM00936">
    <property type="entry name" value="PBP5_C"/>
    <property type="match status" value="1"/>
</dbReference>